<dbReference type="CDD" id="cd00303">
    <property type="entry name" value="retropepsin_like"/>
    <property type="match status" value="1"/>
</dbReference>
<sequence length="358" mass="40067">MPLLNAIKQVPKYAKFLKELCTTKCKLRNNEKISVGDNVLALIQQKLPLKCKDLGSFSIPCRIGDSKFECAMAYLGASINVMSNSVFQTLNLGPLKETSVIIQLANRFNAYPLGVVEDVLVQVEKLIFPADFYILDMEDSVPTSKSALILFGKPFLKTTKIKIDVDDGTLTMEFDRETIKFNIFDAMKYPVDDHSALFIDVVDTFVQDVFELSMEDELEVVINQEIQEISTNPPLSVEVQDVVMALQSLPPVPKRYGVSKIDLPVSHTKLLPSVVQAPVLEIKPLPKHLKYVNLGDSETLPVNISSNLTKIQEDRLTRVLRVHKEVIGWTIADIKGISPSPVYSRVSSIIVCYRLFGH</sequence>
<gene>
    <name evidence="1" type="ORF">P3X46_000450</name>
</gene>
<keyword evidence="2" id="KW-1185">Reference proteome</keyword>
<evidence type="ECO:0000313" key="1">
    <source>
        <dbReference type="EMBL" id="KAJ9189119.1"/>
    </source>
</evidence>
<name>A0ABQ9NA29_HEVBR</name>
<organism evidence="1 2">
    <name type="scientific">Hevea brasiliensis</name>
    <name type="common">Para rubber tree</name>
    <name type="synonym">Siphonia brasiliensis</name>
    <dbReference type="NCBI Taxonomy" id="3981"/>
    <lineage>
        <taxon>Eukaryota</taxon>
        <taxon>Viridiplantae</taxon>
        <taxon>Streptophyta</taxon>
        <taxon>Embryophyta</taxon>
        <taxon>Tracheophyta</taxon>
        <taxon>Spermatophyta</taxon>
        <taxon>Magnoliopsida</taxon>
        <taxon>eudicotyledons</taxon>
        <taxon>Gunneridae</taxon>
        <taxon>Pentapetalae</taxon>
        <taxon>rosids</taxon>
        <taxon>fabids</taxon>
        <taxon>Malpighiales</taxon>
        <taxon>Euphorbiaceae</taxon>
        <taxon>Crotonoideae</taxon>
        <taxon>Micrandreae</taxon>
        <taxon>Hevea</taxon>
    </lineage>
</organism>
<dbReference type="InterPro" id="IPR021109">
    <property type="entry name" value="Peptidase_aspartic_dom_sf"/>
</dbReference>
<evidence type="ECO:0000313" key="2">
    <source>
        <dbReference type="Proteomes" id="UP001174677"/>
    </source>
</evidence>
<dbReference type="PANTHER" id="PTHR33067:SF9">
    <property type="entry name" value="RNA-DIRECTED DNA POLYMERASE"/>
    <property type="match status" value="1"/>
</dbReference>
<dbReference type="EMBL" id="JARPOI010000001">
    <property type="protein sequence ID" value="KAJ9189119.1"/>
    <property type="molecule type" value="Genomic_DNA"/>
</dbReference>
<dbReference type="Gene3D" id="2.40.70.10">
    <property type="entry name" value="Acid Proteases"/>
    <property type="match status" value="1"/>
</dbReference>
<dbReference type="Proteomes" id="UP001174677">
    <property type="component" value="Chromosome 1"/>
</dbReference>
<accession>A0ABQ9NA29</accession>
<protein>
    <submittedName>
        <fullName evidence="1">Uncharacterized protein</fullName>
    </submittedName>
</protein>
<comment type="caution">
    <text evidence="1">The sequence shown here is derived from an EMBL/GenBank/DDBJ whole genome shotgun (WGS) entry which is preliminary data.</text>
</comment>
<proteinExistence type="predicted"/>
<dbReference type="PANTHER" id="PTHR33067">
    <property type="entry name" value="RNA-DIRECTED DNA POLYMERASE-RELATED"/>
    <property type="match status" value="1"/>
</dbReference>
<reference evidence="1" key="1">
    <citation type="journal article" date="2023" name="Plant Biotechnol. J.">
        <title>Chromosome-level wild Hevea brasiliensis genome provides new tools for genomic-assisted breeding and valuable loci to elevate rubber yield.</title>
        <authorList>
            <person name="Cheng H."/>
            <person name="Song X."/>
            <person name="Hu Y."/>
            <person name="Wu T."/>
            <person name="Yang Q."/>
            <person name="An Z."/>
            <person name="Feng S."/>
            <person name="Deng Z."/>
            <person name="Wu W."/>
            <person name="Zeng X."/>
            <person name="Tu M."/>
            <person name="Wang X."/>
            <person name="Huang H."/>
        </authorList>
    </citation>
    <scope>NUCLEOTIDE SEQUENCE</scope>
    <source>
        <strain evidence="1">MT/VB/25A 57/8</strain>
    </source>
</reference>